<evidence type="ECO:0000259" key="1">
    <source>
        <dbReference type="Pfam" id="PF01569"/>
    </source>
</evidence>
<gene>
    <name evidence="2" type="ORF">B0I18_10246</name>
</gene>
<organism evidence="2 3">
    <name type="scientific">Taibaiella chishuiensis</name>
    <dbReference type="NCBI Taxonomy" id="1434707"/>
    <lineage>
        <taxon>Bacteria</taxon>
        <taxon>Pseudomonadati</taxon>
        <taxon>Bacteroidota</taxon>
        <taxon>Chitinophagia</taxon>
        <taxon>Chitinophagales</taxon>
        <taxon>Chitinophagaceae</taxon>
        <taxon>Taibaiella</taxon>
    </lineage>
</organism>
<evidence type="ECO:0000313" key="2">
    <source>
        <dbReference type="EMBL" id="PSK93077.1"/>
    </source>
</evidence>
<dbReference type="InterPro" id="IPR036938">
    <property type="entry name" value="PAP2/HPO_sf"/>
</dbReference>
<dbReference type="InterPro" id="IPR000326">
    <property type="entry name" value="PAP2/HPO"/>
</dbReference>
<keyword evidence="3" id="KW-1185">Reference proteome</keyword>
<accession>A0A2P8D7B6</accession>
<protein>
    <submittedName>
        <fullName evidence="2">PAP2 superfamily protein</fullName>
    </submittedName>
</protein>
<proteinExistence type="predicted"/>
<feature type="domain" description="Phosphatidic acid phosphatase type 2/haloperoxidase" evidence="1">
    <location>
        <begin position="148"/>
        <end position="271"/>
    </location>
</feature>
<name>A0A2P8D7B6_9BACT</name>
<dbReference type="CDD" id="cd01610">
    <property type="entry name" value="PAP2_like"/>
    <property type="match status" value="1"/>
</dbReference>
<dbReference type="Pfam" id="PF01569">
    <property type="entry name" value="PAP2"/>
    <property type="match status" value="1"/>
</dbReference>
<comment type="caution">
    <text evidence="2">The sequence shown here is derived from an EMBL/GenBank/DDBJ whole genome shotgun (WGS) entry which is preliminary data.</text>
</comment>
<dbReference type="AlphaFoldDB" id="A0A2P8D7B6"/>
<dbReference type="SUPFAM" id="SSF48317">
    <property type="entry name" value="Acid phosphatase/Vanadium-dependent haloperoxidase"/>
    <property type="match status" value="1"/>
</dbReference>
<evidence type="ECO:0000313" key="3">
    <source>
        <dbReference type="Proteomes" id="UP000240572"/>
    </source>
</evidence>
<dbReference type="EMBL" id="PYGD01000002">
    <property type="protein sequence ID" value="PSK93077.1"/>
    <property type="molecule type" value="Genomic_DNA"/>
</dbReference>
<reference evidence="2 3" key="1">
    <citation type="submission" date="2018-03" db="EMBL/GenBank/DDBJ databases">
        <title>Genomic Encyclopedia of Type Strains, Phase III (KMG-III): the genomes of soil and plant-associated and newly described type strains.</title>
        <authorList>
            <person name="Whitman W."/>
        </authorList>
    </citation>
    <scope>NUCLEOTIDE SEQUENCE [LARGE SCALE GENOMIC DNA]</scope>
    <source>
        <strain evidence="2 3">CGMCC 1.12700</strain>
    </source>
</reference>
<dbReference type="OrthoDB" id="9806134at2"/>
<sequence>MLKKPIVNFSFPASVRKSLLSLALSIAAVPGFSQTDSVVTAAEPAPLPAKEKVYQLHRKYELSGSAALVVASYFGFRALDRTATMTADEVARLNVKNINSFDRPVTTMNPANFERAQARSDFFLNFSIASPVLLMMDKKMRKDWLDLLTLYAVSHAADNALYFAAAFSVRRARPFTYIQEIPMELRTGEAKSNSFFSGHVSFAATSTFFLAKVLTDYHHIRGWQRIAIFSAAAIPPAMVGYYRMQSARHFRTDVLLGLLVGGTSGIVIPELHRIAKKHENISMAPYFAPGGASGLTLNFKL</sequence>
<dbReference type="Proteomes" id="UP000240572">
    <property type="component" value="Unassembled WGS sequence"/>
</dbReference>
<dbReference type="Gene3D" id="1.20.144.10">
    <property type="entry name" value="Phosphatidic acid phosphatase type 2/haloperoxidase"/>
    <property type="match status" value="1"/>
</dbReference>